<evidence type="ECO:0000313" key="4">
    <source>
        <dbReference type="Proteomes" id="UP000001555"/>
    </source>
</evidence>
<dbReference type="Gene3D" id="3.40.390.10">
    <property type="entry name" value="Collagenase (Catalytic Domain)"/>
    <property type="match status" value="1"/>
</dbReference>
<evidence type="ECO:0000313" key="3">
    <source>
        <dbReference type="EnsemblMetazoa" id="ISCW010592-PA"/>
    </source>
</evidence>
<dbReference type="EnsemblMetazoa" id="ISCW010592-RA">
    <property type="protein sequence ID" value="ISCW010592-PA"/>
    <property type="gene ID" value="ISCW010592"/>
</dbReference>
<name>B7Q6T4_IXOSC</name>
<dbReference type="HOGENOM" id="CLU_1171762_0_0_1"/>
<dbReference type="PROSITE" id="PS51885">
    <property type="entry name" value="NEPRILYSIN"/>
    <property type="match status" value="1"/>
</dbReference>
<keyword evidence="1" id="KW-0472">Membrane</keyword>
<sequence length="237" mass="26628">MTNRGVAATTDCSATHMTFPGQNVLNSWQSSELPRIKAKRALGFLQRVPDALRHFAFSCLGVVLTTGLIVTSLVLLRFSGAIGTHRSASSWDACDSKLCLTHVRRLRESLDKEARPCDNFYTFACGSWRPRLPGALTALRDMLAVDRMDVLRHLQPGNTKPGDKTKQKCMELLQKLEETVYGSIYEFLQLNDEEKESPEVWKLNIVNQYEKEPNGLSDVTLAEFVAWYTQVLTGVCK</sequence>
<dbReference type="InterPro" id="IPR024079">
    <property type="entry name" value="MetalloPept_cat_dom_sf"/>
</dbReference>
<dbReference type="InParanoid" id="B7Q6T4"/>
<dbReference type="GO" id="GO:0004222">
    <property type="term" value="F:metalloendopeptidase activity"/>
    <property type="evidence" value="ECO:0007669"/>
    <property type="project" value="InterPro"/>
</dbReference>
<reference evidence="2 4" key="1">
    <citation type="submission" date="2008-03" db="EMBL/GenBank/DDBJ databases">
        <title>Annotation of Ixodes scapularis.</title>
        <authorList>
            <consortium name="Ixodes scapularis Genome Project Consortium"/>
            <person name="Caler E."/>
            <person name="Hannick L.I."/>
            <person name="Bidwell S."/>
            <person name="Joardar V."/>
            <person name="Thiagarajan M."/>
            <person name="Amedeo P."/>
            <person name="Galinsky K.J."/>
            <person name="Schobel S."/>
            <person name="Inman J."/>
            <person name="Hostetler J."/>
            <person name="Miller J."/>
            <person name="Hammond M."/>
            <person name="Megy K."/>
            <person name="Lawson D."/>
            <person name="Kodira C."/>
            <person name="Sutton G."/>
            <person name="Meyer J."/>
            <person name="Hill C.A."/>
            <person name="Birren B."/>
            <person name="Nene V."/>
            <person name="Collins F."/>
            <person name="Alarcon-Chaidez F."/>
            <person name="Wikel S."/>
            <person name="Strausberg R."/>
        </authorList>
    </citation>
    <scope>NUCLEOTIDE SEQUENCE [LARGE SCALE GENOMIC DNA]</scope>
    <source>
        <strain evidence="4">Wikel</strain>
        <strain evidence="2">Wikel colony</strain>
    </source>
</reference>
<dbReference type="PaxDb" id="6945-B7Q6T4"/>
<feature type="transmembrane region" description="Helical" evidence="1">
    <location>
        <begin position="55"/>
        <end position="76"/>
    </location>
</feature>
<dbReference type="VEuPathDB" id="VectorBase:ISCW010592"/>
<reference evidence="3" key="2">
    <citation type="submission" date="2020-05" db="UniProtKB">
        <authorList>
            <consortium name="EnsemblMetazoa"/>
        </authorList>
    </citation>
    <scope>IDENTIFICATION</scope>
    <source>
        <strain evidence="3">wikel</strain>
    </source>
</reference>
<gene>
    <name evidence="2" type="ORF">IscW_ISCW010592</name>
</gene>
<dbReference type="EMBL" id="ABJB011051937">
    <property type="status" value="NOT_ANNOTATED_CDS"/>
    <property type="molecule type" value="Genomic_DNA"/>
</dbReference>
<evidence type="ECO:0000313" key="2">
    <source>
        <dbReference type="EMBL" id="EEC14556.1"/>
    </source>
</evidence>
<proteinExistence type="predicted"/>
<keyword evidence="4" id="KW-1185">Reference proteome</keyword>
<keyword evidence="1" id="KW-1133">Transmembrane helix</keyword>
<dbReference type="InterPro" id="IPR000718">
    <property type="entry name" value="Peptidase_M13"/>
</dbReference>
<dbReference type="EMBL" id="DS870128">
    <property type="protein sequence ID" value="EEC14556.1"/>
    <property type="molecule type" value="Genomic_DNA"/>
</dbReference>
<dbReference type="SUPFAM" id="SSF55486">
    <property type="entry name" value="Metalloproteases ('zincins'), catalytic domain"/>
    <property type="match status" value="1"/>
</dbReference>
<evidence type="ECO:0000256" key="1">
    <source>
        <dbReference type="SAM" id="Phobius"/>
    </source>
</evidence>
<dbReference type="AlphaFoldDB" id="B7Q6T4"/>
<dbReference type="EMBL" id="ABJB010758384">
    <property type="status" value="NOT_ANNOTATED_CDS"/>
    <property type="molecule type" value="Genomic_DNA"/>
</dbReference>
<protein>
    <recommendedName>
        <fullName evidence="5">Peptidase M13 N-terminal domain-containing protein</fullName>
    </recommendedName>
</protein>
<keyword evidence="1" id="KW-0812">Transmembrane</keyword>
<dbReference type="GO" id="GO:0006508">
    <property type="term" value="P:proteolysis"/>
    <property type="evidence" value="ECO:0007669"/>
    <property type="project" value="InterPro"/>
</dbReference>
<accession>B7Q6T4</accession>
<dbReference type="Proteomes" id="UP000001555">
    <property type="component" value="Unassembled WGS sequence"/>
</dbReference>
<evidence type="ECO:0008006" key="5">
    <source>
        <dbReference type="Google" id="ProtNLM"/>
    </source>
</evidence>
<dbReference type="VEuPathDB" id="VectorBase:ISCI010592"/>
<organism>
    <name type="scientific">Ixodes scapularis</name>
    <name type="common">Black-legged tick</name>
    <name type="synonym">Deer tick</name>
    <dbReference type="NCBI Taxonomy" id="6945"/>
    <lineage>
        <taxon>Eukaryota</taxon>
        <taxon>Metazoa</taxon>
        <taxon>Ecdysozoa</taxon>
        <taxon>Arthropoda</taxon>
        <taxon>Chelicerata</taxon>
        <taxon>Arachnida</taxon>
        <taxon>Acari</taxon>
        <taxon>Parasitiformes</taxon>
        <taxon>Ixodida</taxon>
        <taxon>Ixodoidea</taxon>
        <taxon>Ixodidae</taxon>
        <taxon>Ixodinae</taxon>
        <taxon>Ixodes</taxon>
    </lineage>
</organism>